<dbReference type="InterPro" id="IPR001173">
    <property type="entry name" value="Glyco_trans_2-like"/>
</dbReference>
<dbReference type="PANTHER" id="PTHR43685">
    <property type="entry name" value="GLYCOSYLTRANSFERASE"/>
    <property type="match status" value="1"/>
</dbReference>
<comment type="caution">
    <text evidence="2">The sequence shown here is derived from an EMBL/GenBank/DDBJ whole genome shotgun (WGS) entry which is preliminary data.</text>
</comment>
<dbReference type="CDD" id="cd00761">
    <property type="entry name" value="Glyco_tranf_GTA_type"/>
    <property type="match status" value="1"/>
</dbReference>
<reference evidence="2 3" key="1">
    <citation type="submission" date="2023-09" db="EMBL/GenBank/DDBJ databases">
        <authorList>
            <person name="Rey-Velasco X."/>
        </authorList>
    </citation>
    <scope>NUCLEOTIDE SEQUENCE [LARGE SCALE GENOMIC DNA]</scope>
    <source>
        <strain evidence="2 3">F394</strain>
    </source>
</reference>
<dbReference type="InterPro" id="IPR029044">
    <property type="entry name" value="Nucleotide-diphossugar_trans"/>
</dbReference>
<feature type="domain" description="Glycosyltransferase 2-like" evidence="1">
    <location>
        <begin position="9"/>
        <end position="135"/>
    </location>
</feature>
<keyword evidence="2" id="KW-0328">Glycosyltransferase</keyword>
<accession>A0ABU3BSG4</accession>
<dbReference type="EMBL" id="JAVRHT010000023">
    <property type="protein sequence ID" value="MDT0632222.1"/>
    <property type="molecule type" value="Genomic_DNA"/>
</dbReference>
<organism evidence="2 3">
    <name type="scientific">Rubrivirga litoralis</name>
    <dbReference type="NCBI Taxonomy" id="3075598"/>
    <lineage>
        <taxon>Bacteria</taxon>
        <taxon>Pseudomonadati</taxon>
        <taxon>Rhodothermota</taxon>
        <taxon>Rhodothermia</taxon>
        <taxon>Rhodothermales</taxon>
        <taxon>Rubricoccaceae</taxon>
        <taxon>Rubrivirga</taxon>
    </lineage>
</organism>
<evidence type="ECO:0000313" key="3">
    <source>
        <dbReference type="Proteomes" id="UP001267426"/>
    </source>
</evidence>
<evidence type="ECO:0000313" key="2">
    <source>
        <dbReference type="EMBL" id="MDT0632222.1"/>
    </source>
</evidence>
<keyword evidence="3" id="KW-1185">Reference proteome</keyword>
<dbReference type="PANTHER" id="PTHR43685:SF2">
    <property type="entry name" value="GLYCOSYLTRANSFERASE 2-LIKE DOMAIN-CONTAINING PROTEIN"/>
    <property type="match status" value="1"/>
</dbReference>
<dbReference type="InterPro" id="IPR050834">
    <property type="entry name" value="Glycosyltransf_2"/>
</dbReference>
<dbReference type="GO" id="GO:0016757">
    <property type="term" value="F:glycosyltransferase activity"/>
    <property type="evidence" value="ECO:0007669"/>
    <property type="project" value="UniProtKB-KW"/>
</dbReference>
<keyword evidence="2" id="KW-0808">Transferase</keyword>
<evidence type="ECO:0000259" key="1">
    <source>
        <dbReference type="Pfam" id="PF00535"/>
    </source>
</evidence>
<gene>
    <name evidence="2" type="ORF">RM540_10740</name>
</gene>
<proteinExistence type="predicted"/>
<dbReference type="EC" id="2.4.-.-" evidence="2"/>
<dbReference type="RefSeq" id="WP_311663929.1">
    <property type="nucleotide sequence ID" value="NZ_JAVRHT010000023.1"/>
</dbReference>
<name>A0ABU3BSG4_9BACT</name>
<dbReference type="Pfam" id="PF00535">
    <property type="entry name" value="Glycos_transf_2"/>
    <property type="match status" value="1"/>
</dbReference>
<protein>
    <submittedName>
        <fullName evidence="2">Glycosyltransferase family 2 protein</fullName>
        <ecNumber evidence="2">2.4.-.-</ecNumber>
    </submittedName>
</protein>
<dbReference type="Gene3D" id="3.90.550.10">
    <property type="entry name" value="Spore Coat Polysaccharide Biosynthesis Protein SpsA, Chain A"/>
    <property type="match status" value="1"/>
</dbReference>
<sequence>MLPDAPAVSVVVTCSGSRARVERTVQSVLSQTYAPTEVLCVSVGPDGECPALDALPAEHAVWWRVVGEGAAVSDSRAVGFGEARGDYVQFLDAGDVIEPDKLARQVEAAQETGADLVAGSYRHVSSGGKAAHRRAGGEPPWLALFHDRLGSTASNLWRREAVRSADAVPAPRSRDAWVRMLTAGAVVAYADEEQTTVYAWSNTEAERAALERDVRELTAALNHCRTHGILSPEETEAAREAVFAHVRRLADVDFSAGTAAYRRAFPDGYVPSVSKANTWSYVAVLKAAGFGAAERLRRVKPVLDREVTGRYRSLASLEKAWRRYSGERPSKAQSWARTARVLAAPEKVLLFYPEVPRPYAVLYKLAVLAGYRMTSDPEGPCDAVFLWDDETRSAVGPFRNDEAAINLRCTDISKEHVSAVFEGAFGYPVEVDPTTYEGRVVKKSDENATHDGEVIDCPISADLVFPGYVYQKAIDNRRDDAEGFYEYRVPVFRGGAPVVYVKYRPVGARFKAFDGAEVVAPESVFSEEERSQIVAFTQALDMEYGELDVLRDRADGRIYVVDANKTPSGPSRGFDLEQSVKALHALLPAFEALIAESARRLPRAAKPGGQARRQNGPLARVLSGVQGAVGAGRRP</sequence>
<dbReference type="Proteomes" id="UP001267426">
    <property type="component" value="Unassembled WGS sequence"/>
</dbReference>
<dbReference type="SUPFAM" id="SSF53448">
    <property type="entry name" value="Nucleotide-diphospho-sugar transferases"/>
    <property type="match status" value="1"/>
</dbReference>